<evidence type="ECO:0000256" key="4">
    <source>
        <dbReference type="ARBA" id="ARBA00022823"/>
    </source>
</evidence>
<reference evidence="9 10" key="1">
    <citation type="submission" date="2019-08" db="EMBL/GenBank/DDBJ databases">
        <title>Actinomadura sp. nov. CYP1-5 isolated from mountain soil.</title>
        <authorList>
            <person name="Songsumanus A."/>
            <person name="Kuncharoen N."/>
            <person name="Kudo T."/>
            <person name="Yuki M."/>
            <person name="Igarashi Y."/>
            <person name="Tanasupawat S."/>
        </authorList>
    </citation>
    <scope>NUCLEOTIDE SEQUENCE [LARGE SCALE GENOMIC DNA]</scope>
    <source>
        <strain evidence="9 10">JCM 14158</strain>
    </source>
</reference>
<evidence type="ECO:0000256" key="2">
    <source>
        <dbReference type="ARBA" id="ARBA00007317"/>
    </source>
</evidence>
<keyword evidence="3 6" id="KW-0808">Transferase</keyword>
<dbReference type="AlphaFoldDB" id="A0A5D0NWR0"/>
<dbReference type="PANTHER" id="PTHR43178:SF5">
    <property type="entry name" value="LIPOAMIDE ACYLTRANSFERASE COMPONENT OF BRANCHED-CHAIN ALPHA-KETO ACID DEHYDROGENASE COMPLEX, MITOCHONDRIAL"/>
    <property type="match status" value="1"/>
</dbReference>
<dbReference type="InterPro" id="IPR011053">
    <property type="entry name" value="Single_hybrid_motif"/>
</dbReference>
<dbReference type="EMBL" id="VSFG01000001">
    <property type="protein sequence ID" value="TYB48907.1"/>
    <property type="molecule type" value="Genomic_DNA"/>
</dbReference>
<evidence type="ECO:0000313" key="10">
    <source>
        <dbReference type="Proteomes" id="UP000323380"/>
    </source>
</evidence>
<dbReference type="EC" id="2.3.1.-" evidence="6"/>
<keyword evidence="5 6" id="KW-0012">Acyltransferase</keyword>
<dbReference type="Gene3D" id="4.10.320.10">
    <property type="entry name" value="E3-binding domain"/>
    <property type="match status" value="1"/>
</dbReference>
<dbReference type="Pfam" id="PF02817">
    <property type="entry name" value="E3_binding"/>
    <property type="match status" value="1"/>
</dbReference>
<evidence type="ECO:0000256" key="1">
    <source>
        <dbReference type="ARBA" id="ARBA00001938"/>
    </source>
</evidence>
<dbReference type="InterPro" id="IPR003016">
    <property type="entry name" value="2-oxoA_DH_lipoyl-BS"/>
</dbReference>
<feature type="domain" description="Lipoyl-binding" evidence="7">
    <location>
        <begin position="2"/>
        <end position="77"/>
    </location>
</feature>
<comment type="similarity">
    <text evidence="2 6">Belongs to the 2-oxoacid dehydrogenase family.</text>
</comment>
<dbReference type="STRING" id="1220554.GCA_001552135_04812"/>
<evidence type="ECO:0000259" key="8">
    <source>
        <dbReference type="PROSITE" id="PS51826"/>
    </source>
</evidence>
<evidence type="ECO:0000256" key="6">
    <source>
        <dbReference type="RuleBase" id="RU003423"/>
    </source>
</evidence>
<dbReference type="InterPro" id="IPR036625">
    <property type="entry name" value="E3-bd_dom_sf"/>
</dbReference>
<dbReference type="SUPFAM" id="SSF52777">
    <property type="entry name" value="CoA-dependent acyltransferases"/>
    <property type="match status" value="1"/>
</dbReference>
<organism evidence="9 10">
    <name type="scientific">Actinomadura chibensis</name>
    <dbReference type="NCBI Taxonomy" id="392828"/>
    <lineage>
        <taxon>Bacteria</taxon>
        <taxon>Bacillati</taxon>
        <taxon>Actinomycetota</taxon>
        <taxon>Actinomycetes</taxon>
        <taxon>Streptosporangiales</taxon>
        <taxon>Thermomonosporaceae</taxon>
        <taxon>Actinomadura</taxon>
    </lineage>
</organism>
<dbReference type="PROSITE" id="PS51826">
    <property type="entry name" value="PSBD"/>
    <property type="match status" value="1"/>
</dbReference>
<accession>A0A5D0NWR0</accession>
<evidence type="ECO:0000259" key="7">
    <source>
        <dbReference type="PROSITE" id="PS50968"/>
    </source>
</evidence>
<evidence type="ECO:0000313" key="9">
    <source>
        <dbReference type="EMBL" id="TYB48907.1"/>
    </source>
</evidence>
<dbReference type="SUPFAM" id="SSF51230">
    <property type="entry name" value="Single hybrid motif"/>
    <property type="match status" value="1"/>
</dbReference>
<keyword evidence="10" id="KW-1185">Reference proteome</keyword>
<dbReference type="InterPro" id="IPR023213">
    <property type="entry name" value="CAT-like_dom_sf"/>
</dbReference>
<dbReference type="GO" id="GO:0031405">
    <property type="term" value="F:lipoic acid binding"/>
    <property type="evidence" value="ECO:0007669"/>
    <property type="project" value="TreeGrafter"/>
</dbReference>
<evidence type="ECO:0000256" key="5">
    <source>
        <dbReference type="ARBA" id="ARBA00023315"/>
    </source>
</evidence>
<feature type="domain" description="Peripheral subunit-binding (PSBD)" evidence="8">
    <location>
        <begin position="121"/>
        <end position="158"/>
    </location>
</feature>
<dbReference type="PROSITE" id="PS00189">
    <property type="entry name" value="LIPOYL"/>
    <property type="match status" value="1"/>
</dbReference>
<evidence type="ECO:0000256" key="3">
    <source>
        <dbReference type="ARBA" id="ARBA00022679"/>
    </source>
</evidence>
<comment type="cofactor">
    <cofactor evidence="1 6">
        <name>(R)-lipoate</name>
        <dbReference type="ChEBI" id="CHEBI:83088"/>
    </cofactor>
</comment>
<dbReference type="GO" id="GO:0016407">
    <property type="term" value="F:acetyltransferase activity"/>
    <property type="evidence" value="ECO:0007669"/>
    <property type="project" value="TreeGrafter"/>
</dbReference>
<dbReference type="PROSITE" id="PS50968">
    <property type="entry name" value="BIOTINYL_LIPOYL"/>
    <property type="match status" value="1"/>
</dbReference>
<protein>
    <recommendedName>
        <fullName evidence="6">Dihydrolipoamide acetyltransferase component of pyruvate dehydrogenase complex</fullName>
        <ecNumber evidence="6">2.3.1.-</ecNumber>
    </recommendedName>
</protein>
<gene>
    <name evidence="9" type="ORF">FXF69_07075</name>
</gene>
<comment type="caution">
    <text evidence="9">The sequence shown here is derived from an EMBL/GenBank/DDBJ whole genome shotgun (WGS) entry which is preliminary data.</text>
</comment>
<keyword evidence="4 6" id="KW-0450">Lipoyl</keyword>
<dbReference type="GO" id="GO:0005737">
    <property type="term" value="C:cytoplasm"/>
    <property type="evidence" value="ECO:0007669"/>
    <property type="project" value="TreeGrafter"/>
</dbReference>
<dbReference type="Gene3D" id="2.40.50.100">
    <property type="match status" value="1"/>
</dbReference>
<dbReference type="CDD" id="cd06849">
    <property type="entry name" value="lipoyl_domain"/>
    <property type="match status" value="1"/>
</dbReference>
<dbReference type="Proteomes" id="UP000323380">
    <property type="component" value="Unassembled WGS sequence"/>
</dbReference>
<dbReference type="RefSeq" id="WP_067895431.1">
    <property type="nucleotide sequence ID" value="NZ_VSFG01000001.1"/>
</dbReference>
<dbReference type="InterPro" id="IPR050743">
    <property type="entry name" value="2-oxoacid_DH_E2_comp"/>
</dbReference>
<sequence>MDVPVTMPQLGESVTEGTVTRWLKGAGDSVEADEPLLEVSTDKVDTEIPSPAAGILRSILVQEDETVDTGTQLATITEAVPAAALPAVPPPPAPVARTPHPVAPDRGNGVAVRSRARSGGYVTPFVRTLAREHGVDLASLRPSRSGDRVRRGDVLAAARPPHPPQPPPIAPVPQAVRGGAVVGIGPARRAFAASALESLRTSAHLTTVVEADVTETVRSCEAAAASFRAREGVELTLRPFLALAALSALRAHPILGARVDLDRKEIVHPDGTHLAVPVDTPDGPVAPVIRDAGRLNLAGLARALDDLHDRARTGRLAPEELSGATFTLDDRSAEGALFATAVIAQPQVAVLGAGAVTRRPVAVAHPALGEVVAVRSMLCLALTYDHRLIDGADAARFLTAVAERLADGGPATGPGG</sequence>
<proteinExistence type="inferred from homology"/>
<name>A0A5D0NWR0_9ACTN</name>
<dbReference type="Gene3D" id="3.30.559.10">
    <property type="entry name" value="Chloramphenicol acetyltransferase-like domain"/>
    <property type="match status" value="1"/>
</dbReference>
<dbReference type="Pfam" id="PF00364">
    <property type="entry name" value="Biotin_lipoyl"/>
    <property type="match status" value="1"/>
</dbReference>
<dbReference type="SUPFAM" id="SSF47005">
    <property type="entry name" value="Peripheral subunit-binding domain of 2-oxo acid dehydrogenase complex"/>
    <property type="match status" value="1"/>
</dbReference>
<dbReference type="PANTHER" id="PTHR43178">
    <property type="entry name" value="DIHYDROLIPOAMIDE ACETYLTRANSFERASE COMPONENT OF PYRUVATE DEHYDROGENASE COMPLEX"/>
    <property type="match status" value="1"/>
</dbReference>
<dbReference type="InterPro" id="IPR000089">
    <property type="entry name" value="Biotin_lipoyl"/>
</dbReference>
<dbReference type="InterPro" id="IPR001078">
    <property type="entry name" value="2-oxoacid_DH_actylTfrase"/>
</dbReference>
<dbReference type="Pfam" id="PF00198">
    <property type="entry name" value="2-oxoacid_dh"/>
    <property type="match status" value="1"/>
</dbReference>
<dbReference type="InterPro" id="IPR004167">
    <property type="entry name" value="PSBD"/>
</dbReference>